<dbReference type="PRINTS" id="PR00455">
    <property type="entry name" value="HTHTETR"/>
</dbReference>
<feature type="domain" description="HTH tetR-type" evidence="5">
    <location>
        <begin position="9"/>
        <end position="69"/>
    </location>
</feature>
<dbReference type="InterPro" id="IPR023772">
    <property type="entry name" value="DNA-bd_HTH_TetR-type_CS"/>
</dbReference>
<evidence type="ECO:0000256" key="3">
    <source>
        <dbReference type="ARBA" id="ARBA00023163"/>
    </source>
</evidence>
<dbReference type="PANTHER" id="PTHR30055:SF240">
    <property type="entry name" value="HTH-TYPE TRANSCRIPTIONAL REGULATOR ACRR"/>
    <property type="match status" value="1"/>
</dbReference>
<dbReference type="Gene3D" id="1.10.357.10">
    <property type="entry name" value="Tetracycline Repressor, domain 2"/>
    <property type="match status" value="1"/>
</dbReference>
<keyword evidence="1" id="KW-0805">Transcription regulation</keyword>
<dbReference type="InterPro" id="IPR050109">
    <property type="entry name" value="HTH-type_TetR-like_transc_reg"/>
</dbReference>
<keyword evidence="7" id="KW-1185">Reference proteome</keyword>
<dbReference type="SUPFAM" id="SSF48498">
    <property type="entry name" value="Tetracyclin repressor-like, C-terminal domain"/>
    <property type="match status" value="1"/>
</dbReference>
<dbReference type="GO" id="GO:0003700">
    <property type="term" value="F:DNA-binding transcription factor activity"/>
    <property type="evidence" value="ECO:0007669"/>
    <property type="project" value="TreeGrafter"/>
</dbReference>
<dbReference type="SUPFAM" id="SSF46689">
    <property type="entry name" value="Homeodomain-like"/>
    <property type="match status" value="1"/>
</dbReference>
<dbReference type="Proteomes" id="UP000606044">
    <property type="component" value="Unassembled WGS sequence"/>
</dbReference>
<dbReference type="PANTHER" id="PTHR30055">
    <property type="entry name" value="HTH-TYPE TRANSCRIPTIONAL REGULATOR RUTR"/>
    <property type="match status" value="1"/>
</dbReference>
<evidence type="ECO:0000256" key="1">
    <source>
        <dbReference type="ARBA" id="ARBA00023015"/>
    </source>
</evidence>
<accession>A0A917CFF3</accession>
<evidence type="ECO:0000313" key="7">
    <source>
        <dbReference type="Proteomes" id="UP000606044"/>
    </source>
</evidence>
<dbReference type="InterPro" id="IPR001647">
    <property type="entry name" value="HTH_TetR"/>
</dbReference>
<dbReference type="Pfam" id="PF00440">
    <property type="entry name" value="TetR_N"/>
    <property type="match status" value="1"/>
</dbReference>
<dbReference type="InterPro" id="IPR009057">
    <property type="entry name" value="Homeodomain-like_sf"/>
</dbReference>
<comment type="caution">
    <text evidence="6">The sequence shown here is derived from an EMBL/GenBank/DDBJ whole genome shotgun (WGS) entry which is preliminary data.</text>
</comment>
<name>A0A917CFF3_9HYPH</name>
<reference evidence="6" key="1">
    <citation type="journal article" date="2014" name="Int. J. Syst. Evol. Microbiol.">
        <title>Complete genome sequence of Corynebacterium casei LMG S-19264T (=DSM 44701T), isolated from a smear-ripened cheese.</title>
        <authorList>
            <consortium name="US DOE Joint Genome Institute (JGI-PGF)"/>
            <person name="Walter F."/>
            <person name="Albersmeier A."/>
            <person name="Kalinowski J."/>
            <person name="Ruckert C."/>
        </authorList>
    </citation>
    <scope>NUCLEOTIDE SEQUENCE</scope>
    <source>
        <strain evidence="6">CCM 7897</strain>
    </source>
</reference>
<dbReference type="AlphaFoldDB" id="A0A917CFF3"/>
<evidence type="ECO:0000256" key="2">
    <source>
        <dbReference type="ARBA" id="ARBA00023125"/>
    </source>
</evidence>
<evidence type="ECO:0000313" key="6">
    <source>
        <dbReference type="EMBL" id="GGF84889.1"/>
    </source>
</evidence>
<sequence length="215" mass="24317">MRRTKAEAEETRARLLDAAEHLFFEHGVSSVTLEKIASTAGLTRGAIYWHFANKAEILRALDQVASLDIEALFDAALETEPEDPLATACTLALDAMRLIATDERRQRIYSVLIRSDYRGELAELLKWKREVNERYHSHTIRLFEAAHRKGHLSAVWQPGTAAHLYDWFFMGLLFDWLDDPRAYDLVAKGDEALRALLIGWSSPARLAVRADGTPA</sequence>
<keyword evidence="3" id="KW-0804">Transcription</keyword>
<evidence type="ECO:0000256" key="4">
    <source>
        <dbReference type="PROSITE-ProRule" id="PRU00335"/>
    </source>
</evidence>
<dbReference type="EMBL" id="BMCT01000010">
    <property type="protein sequence ID" value="GGF84889.1"/>
    <property type="molecule type" value="Genomic_DNA"/>
</dbReference>
<proteinExistence type="predicted"/>
<protein>
    <submittedName>
        <fullName evidence="6">TetR family transcriptional regulator</fullName>
    </submittedName>
</protein>
<feature type="DNA-binding region" description="H-T-H motif" evidence="4">
    <location>
        <begin position="32"/>
        <end position="51"/>
    </location>
</feature>
<organism evidence="6 7">
    <name type="scientific">Azorhizobium oxalatiphilum</name>
    <dbReference type="NCBI Taxonomy" id="980631"/>
    <lineage>
        <taxon>Bacteria</taxon>
        <taxon>Pseudomonadati</taxon>
        <taxon>Pseudomonadota</taxon>
        <taxon>Alphaproteobacteria</taxon>
        <taxon>Hyphomicrobiales</taxon>
        <taxon>Xanthobacteraceae</taxon>
        <taxon>Azorhizobium</taxon>
    </lineage>
</organism>
<dbReference type="RefSeq" id="WP_188583695.1">
    <property type="nucleotide sequence ID" value="NZ_BMCT01000010.1"/>
</dbReference>
<dbReference type="PROSITE" id="PS50977">
    <property type="entry name" value="HTH_TETR_2"/>
    <property type="match status" value="1"/>
</dbReference>
<dbReference type="InterPro" id="IPR036271">
    <property type="entry name" value="Tet_transcr_reg_TetR-rel_C_sf"/>
</dbReference>
<dbReference type="PROSITE" id="PS01081">
    <property type="entry name" value="HTH_TETR_1"/>
    <property type="match status" value="1"/>
</dbReference>
<keyword evidence="2 4" id="KW-0238">DNA-binding</keyword>
<gene>
    <name evidence="6" type="ORF">GCM10007301_51080</name>
</gene>
<dbReference type="GO" id="GO:0000976">
    <property type="term" value="F:transcription cis-regulatory region binding"/>
    <property type="evidence" value="ECO:0007669"/>
    <property type="project" value="TreeGrafter"/>
</dbReference>
<evidence type="ECO:0000259" key="5">
    <source>
        <dbReference type="PROSITE" id="PS50977"/>
    </source>
</evidence>
<reference evidence="6" key="2">
    <citation type="submission" date="2020-09" db="EMBL/GenBank/DDBJ databases">
        <authorList>
            <person name="Sun Q."/>
            <person name="Sedlacek I."/>
        </authorList>
    </citation>
    <scope>NUCLEOTIDE SEQUENCE</scope>
    <source>
        <strain evidence="6">CCM 7897</strain>
    </source>
</reference>